<feature type="domain" description="NodB homology" evidence="24">
    <location>
        <begin position="131"/>
        <end position="331"/>
    </location>
</feature>
<dbReference type="Gene3D" id="3.20.20.370">
    <property type="entry name" value="Glycoside hydrolase/deacetylase"/>
    <property type="match status" value="1"/>
</dbReference>
<dbReference type="GO" id="GO:0006032">
    <property type="term" value="P:chitin catabolic process"/>
    <property type="evidence" value="ECO:0007669"/>
    <property type="project" value="UniProtKB-KW"/>
</dbReference>
<evidence type="ECO:0000256" key="1">
    <source>
        <dbReference type="ARBA" id="ARBA00001941"/>
    </source>
</evidence>
<evidence type="ECO:0000256" key="8">
    <source>
        <dbReference type="ARBA" id="ARBA00022622"/>
    </source>
</evidence>
<evidence type="ECO:0000259" key="24">
    <source>
        <dbReference type="PROSITE" id="PS51677"/>
    </source>
</evidence>
<evidence type="ECO:0000256" key="22">
    <source>
        <dbReference type="SAM" id="MobiDB-lite"/>
    </source>
</evidence>
<evidence type="ECO:0000256" key="2">
    <source>
        <dbReference type="ARBA" id="ARBA00004191"/>
    </source>
</evidence>
<dbReference type="Proteomes" id="UP001215598">
    <property type="component" value="Unassembled WGS sequence"/>
</dbReference>
<comment type="cofactor">
    <cofactor evidence="1">
        <name>Co(2+)</name>
        <dbReference type="ChEBI" id="CHEBI:48828"/>
    </cofactor>
</comment>
<dbReference type="PANTHER" id="PTHR10587">
    <property type="entry name" value="GLYCOSYL TRANSFERASE-RELATED"/>
    <property type="match status" value="1"/>
</dbReference>
<evidence type="ECO:0000256" key="13">
    <source>
        <dbReference type="ARBA" id="ARBA00023136"/>
    </source>
</evidence>
<accession>A0AAD7HCD9</accession>
<evidence type="ECO:0000256" key="16">
    <source>
        <dbReference type="ARBA" id="ARBA00023285"/>
    </source>
</evidence>
<evidence type="ECO:0000256" key="6">
    <source>
        <dbReference type="ARBA" id="ARBA00022512"/>
    </source>
</evidence>
<evidence type="ECO:0000256" key="19">
    <source>
        <dbReference type="ARBA" id="ARBA00023326"/>
    </source>
</evidence>
<dbReference type="SUPFAM" id="SSF88713">
    <property type="entry name" value="Glycoside hydrolase/deacetylase"/>
    <property type="match status" value="1"/>
</dbReference>
<keyword evidence="6" id="KW-0134">Cell wall</keyword>
<keyword evidence="14" id="KW-0325">Glycoprotein</keyword>
<evidence type="ECO:0000313" key="26">
    <source>
        <dbReference type="Proteomes" id="UP001215598"/>
    </source>
</evidence>
<sequence length="413" mass="43464">MHASPFVTVVALLLLGARAEQTEQGEAALTDDTAQCAPYSIALVTNALSSFPTIGQPVLSIPANDTVALAKFNAITGIPNIAPKGVNGTLSNDTINNYPATDPDCWWTSSDCVTPKVSGLAPDISSVPEPRTLGYGFDDGPFCSHNEFYNYLSAQNQKATMFYIGTNVMWFPLQAQRAAADGHQICVHTWSHRAMTALTNEAAFAELYYTIQAIKLVTGVTPQCWRPPMGDVDDRIRYIASKLNLETILWKYDSFDWKVASGQATTADVTANYQSLITAVGAGTFDTVGAIMLTHELTNYTMQTAVDNYPKLAEAFDHLVPIAVAQNKTQPYAETNVTFPSFAAYVSSRSSGGSNSTSSSGAAGGSGSAKGSSPSSGSSQGTTGSSGAVSLQLSYASSGLVAALTLLGAILAL</sequence>
<dbReference type="InterPro" id="IPR050248">
    <property type="entry name" value="Polysacc_deacetylase_ArnD"/>
</dbReference>
<name>A0AAD7HCD9_9AGAR</name>
<feature type="signal peptide" evidence="23">
    <location>
        <begin position="1"/>
        <end position="19"/>
    </location>
</feature>
<dbReference type="GO" id="GO:0009272">
    <property type="term" value="P:fungal-type cell wall biogenesis"/>
    <property type="evidence" value="ECO:0007669"/>
    <property type="project" value="UniProtKB-ARBA"/>
</dbReference>
<gene>
    <name evidence="25" type="ORF">B0H16DRAFT_1612400</name>
</gene>
<keyword evidence="19" id="KW-0624">Polysaccharide degradation</keyword>
<feature type="region of interest" description="Disordered" evidence="22">
    <location>
        <begin position="353"/>
        <end position="383"/>
    </location>
</feature>
<evidence type="ECO:0000256" key="5">
    <source>
        <dbReference type="ARBA" id="ARBA00022475"/>
    </source>
</evidence>
<dbReference type="EMBL" id="JARKIB010000283">
    <property type="protein sequence ID" value="KAJ7717034.1"/>
    <property type="molecule type" value="Genomic_DNA"/>
</dbReference>
<keyword evidence="9" id="KW-0479">Metal-binding</keyword>
<keyword evidence="10 23" id="KW-0732">Signal</keyword>
<evidence type="ECO:0000256" key="17">
    <source>
        <dbReference type="ARBA" id="ARBA00023288"/>
    </source>
</evidence>
<evidence type="ECO:0000256" key="10">
    <source>
        <dbReference type="ARBA" id="ARBA00022729"/>
    </source>
</evidence>
<dbReference type="AlphaFoldDB" id="A0AAD7HCD9"/>
<keyword evidence="26" id="KW-1185">Reference proteome</keyword>
<evidence type="ECO:0000256" key="4">
    <source>
        <dbReference type="ARBA" id="ARBA00010973"/>
    </source>
</evidence>
<organism evidence="25 26">
    <name type="scientific">Mycena metata</name>
    <dbReference type="NCBI Taxonomy" id="1033252"/>
    <lineage>
        <taxon>Eukaryota</taxon>
        <taxon>Fungi</taxon>
        <taxon>Dikarya</taxon>
        <taxon>Basidiomycota</taxon>
        <taxon>Agaricomycotina</taxon>
        <taxon>Agaricomycetes</taxon>
        <taxon>Agaricomycetidae</taxon>
        <taxon>Agaricales</taxon>
        <taxon>Marasmiineae</taxon>
        <taxon>Mycenaceae</taxon>
        <taxon>Mycena</taxon>
    </lineage>
</organism>
<feature type="compositionally biased region" description="Low complexity" evidence="22">
    <location>
        <begin position="369"/>
        <end position="383"/>
    </location>
</feature>
<evidence type="ECO:0000256" key="15">
    <source>
        <dbReference type="ARBA" id="ARBA00023277"/>
    </source>
</evidence>
<comment type="subcellular location">
    <subcellularLocation>
        <location evidence="3">Cell membrane</location>
        <topology evidence="3">Lipid-anchor</topology>
        <topology evidence="3">GPI-anchor</topology>
    </subcellularLocation>
    <subcellularLocation>
        <location evidence="2">Secreted</location>
        <location evidence="2">Cell wall</location>
    </subcellularLocation>
</comment>
<evidence type="ECO:0000256" key="11">
    <source>
        <dbReference type="ARBA" id="ARBA00022801"/>
    </source>
</evidence>
<dbReference type="CDD" id="cd10952">
    <property type="entry name" value="CE4_MrCDA_like"/>
    <property type="match status" value="1"/>
</dbReference>
<reference evidence="25" key="1">
    <citation type="submission" date="2023-03" db="EMBL/GenBank/DDBJ databases">
        <title>Massive genome expansion in bonnet fungi (Mycena s.s.) driven by repeated elements and novel gene families across ecological guilds.</title>
        <authorList>
            <consortium name="Lawrence Berkeley National Laboratory"/>
            <person name="Harder C.B."/>
            <person name="Miyauchi S."/>
            <person name="Viragh M."/>
            <person name="Kuo A."/>
            <person name="Thoen E."/>
            <person name="Andreopoulos B."/>
            <person name="Lu D."/>
            <person name="Skrede I."/>
            <person name="Drula E."/>
            <person name="Henrissat B."/>
            <person name="Morin E."/>
            <person name="Kohler A."/>
            <person name="Barry K."/>
            <person name="LaButti K."/>
            <person name="Morin E."/>
            <person name="Salamov A."/>
            <person name="Lipzen A."/>
            <person name="Mereny Z."/>
            <person name="Hegedus B."/>
            <person name="Baldrian P."/>
            <person name="Stursova M."/>
            <person name="Weitz H."/>
            <person name="Taylor A."/>
            <person name="Grigoriev I.V."/>
            <person name="Nagy L.G."/>
            <person name="Martin F."/>
            <person name="Kauserud H."/>
        </authorList>
    </citation>
    <scope>NUCLEOTIDE SEQUENCE</scope>
    <source>
        <strain evidence="25">CBHHK182m</strain>
    </source>
</reference>
<comment type="caution">
    <text evidence="25">The sequence shown here is derived from an EMBL/GenBank/DDBJ whole genome shotgun (WGS) entry which is preliminary data.</text>
</comment>
<keyword evidence="7" id="KW-0964">Secreted</keyword>
<keyword evidence="5" id="KW-1003">Cell membrane</keyword>
<dbReference type="GO" id="GO:0004099">
    <property type="term" value="F:chitin deacetylase activity"/>
    <property type="evidence" value="ECO:0007669"/>
    <property type="project" value="UniProtKB-EC"/>
</dbReference>
<keyword evidence="8" id="KW-0336">GPI-anchor</keyword>
<keyword evidence="17" id="KW-0449">Lipoprotein</keyword>
<comment type="catalytic activity">
    <reaction evidence="21">
        <text>[(1-&gt;4)-N-acetyl-beta-D-glucosaminyl](n) + n H2O = chitosan + n acetate</text>
        <dbReference type="Rhea" id="RHEA:10464"/>
        <dbReference type="Rhea" id="RHEA-COMP:9593"/>
        <dbReference type="Rhea" id="RHEA-COMP:9597"/>
        <dbReference type="ChEBI" id="CHEBI:15377"/>
        <dbReference type="ChEBI" id="CHEBI:17029"/>
        <dbReference type="ChEBI" id="CHEBI:30089"/>
        <dbReference type="ChEBI" id="CHEBI:57704"/>
        <dbReference type="EC" id="3.5.1.41"/>
    </reaction>
    <physiologicalReaction direction="left-to-right" evidence="21">
        <dbReference type="Rhea" id="RHEA:10465"/>
    </physiologicalReaction>
</comment>
<dbReference type="GO" id="GO:0046872">
    <property type="term" value="F:metal ion binding"/>
    <property type="evidence" value="ECO:0007669"/>
    <property type="project" value="UniProtKB-KW"/>
</dbReference>
<dbReference type="PANTHER" id="PTHR10587:SF98">
    <property type="entry name" value="CHITIN DEACETYLASE"/>
    <property type="match status" value="1"/>
</dbReference>
<dbReference type="InterPro" id="IPR002509">
    <property type="entry name" value="NODB_dom"/>
</dbReference>
<keyword evidence="13" id="KW-0472">Membrane</keyword>
<dbReference type="Pfam" id="PF01522">
    <property type="entry name" value="Polysacc_deac_1"/>
    <property type="match status" value="1"/>
</dbReference>
<keyword evidence="15" id="KW-0119">Carbohydrate metabolism</keyword>
<evidence type="ECO:0000256" key="21">
    <source>
        <dbReference type="ARBA" id="ARBA00048494"/>
    </source>
</evidence>
<keyword evidence="12" id="KW-0146">Chitin degradation</keyword>
<evidence type="ECO:0000256" key="7">
    <source>
        <dbReference type="ARBA" id="ARBA00022525"/>
    </source>
</evidence>
<evidence type="ECO:0000313" key="25">
    <source>
        <dbReference type="EMBL" id="KAJ7717034.1"/>
    </source>
</evidence>
<dbReference type="PROSITE" id="PS51677">
    <property type="entry name" value="NODB"/>
    <property type="match status" value="1"/>
</dbReference>
<proteinExistence type="inferred from homology"/>
<keyword evidence="16" id="KW-0170">Cobalt</keyword>
<comment type="similarity">
    <text evidence="4">Belongs to the polysaccharide deacetylase family.</text>
</comment>
<evidence type="ECO:0000256" key="3">
    <source>
        <dbReference type="ARBA" id="ARBA00004609"/>
    </source>
</evidence>
<dbReference type="EC" id="3.5.1.41" evidence="20"/>
<feature type="chain" id="PRO_5042252105" description="chitin deacetylase" evidence="23">
    <location>
        <begin position="20"/>
        <end position="413"/>
    </location>
</feature>
<evidence type="ECO:0000256" key="14">
    <source>
        <dbReference type="ARBA" id="ARBA00023180"/>
    </source>
</evidence>
<protein>
    <recommendedName>
        <fullName evidence="20">chitin deacetylase</fullName>
        <ecNumber evidence="20">3.5.1.41</ecNumber>
    </recommendedName>
</protein>
<dbReference type="InterPro" id="IPR011330">
    <property type="entry name" value="Glyco_hydro/deAcase_b/a-brl"/>
</dbReference>
<dbReference type="GO" id="GO:0005886">
    <property type="term" value="C:plasma membrane"/>
    <property type="evidence" value="ECO:0007669"/>
    <property type="project" value="UniProtKB-SubCell"/>
</dbReference>
<evidence type="ECO:0000256" key="20">
    <source>
        <dbReference type="ARBA" id="ARBA00024056"/>
    </source>
</evidence>
<evidence type="ECO:0000256" key="18">
    <source>
        <dbReference type="ARBA" id="ARBA00023316"/>
    </source>
</evidence>
<dbReference type="FunFam" id="3.20.20.370:FF:000004">
    <property type="entry name" value="Related to Chitin deacetylase"/>
    <property type="match status" value="1"/>
</dbReference>
<dbReference type="GO" id="GO:0098552">
    <property type="term" value="C:side of membrane"/>
    <property type="evidence" value="ECO:0007669"/>
    <property type="project" value="UniProtKB-KW"/>
</dbReference>
<evidence type="ECO:0000256" key="9">
    <source>
        <dbReference type="ARBA" id="ARBA00022723"/>
    </source>
</evidence>
<keyword evidence="18" id="KW-0961">Cell wall biogenesis/degradation</keyword>
<keyword evidence="11" id="KW-0378">Hydrolase</keyword>
<dbReference type="GO" id="GO:0000272">
    <property type="term" value="P:polysaccharide catabolic process"/>
    <property type="evidence" value="ECO:0007669"/>
    <property type="project" value="UniProtKB-KW"/>
</dbReference>
<evidence type="ECO:0000256" key="12">
    <source>
        <dbReference type="ARBA" id="ARBA00023024"/>
    </source>
</evidence>
<dbReference type="GO" id="GO:0071555">
    <property type="term" value="P:cell wall organization"/>
    <property type="evidence" value="ECO:0007669"/>
    <property type="project" value="UniProtKB-KW"/>
</dbReference>
<evidence type="ECO:0000256" key="23">
    <source>
        <dbReference type="SAM" id="SignalP"/>
    </source>
</evidence>